<comment type="caution">
    <text evidence="1">The sequence shown here is derived from an EMBL/GenBank/DDBJ whole genome shotgun (WGS) entry which is preliminary data.</text>
</comment>
<reference evidence="1 2" key="1">
    <citation type="submission" date="2018-12" db="EMBL/GenBank/DDBJ databases">
        <authorList>
            <person name="Toschakov S.V."/>
        </authorList>
    </citation>
    <scope>NUCLEOTIDE SEQUENCE [LARGE SCALE GENOMIC DNA]</scope>
    <source>
        <strain evidence="1 2">GM2012</strain>
    </source>
</reference>
<proteinExistence type="predicted"/>
<evidence type="ECO:0000313" key="2">
    <source>
        <dbReference type="Proteomes" id="UP000280296"/>
    </source>
</evidence>
<dbReference type="PANTHER" id="PTHR37310:SF1">
    <property type="entry name" value="CYTOPLASMIC PROTEIN"/>
    <property type="match status" value="1"/>
</dbReference>
<dbReference type="Pfam" id="PF03860">
    <property type="entry name" value="Csp"/>
    <property type="match status" value="1"/>
</dbReference>
<dbReference type="Proteomes" id="UP000280296">
    <property type="component" value="Unassembled WGS sequence"/>
</dbReference>
<dbReference type="InterPro" id="IPR006311">
    <property type="entry name" value="TAT_signal"/>
</dbReference>
<dbReference type="RefSeq" id="WP_126727609.1">
    <property type="nucleotide sequence ID" value="NZ_RYZH01000058.1"/>
</dbReference>
<dbReference type="EMBL" id="RYZH01000058">
    <property type="protein sequence ID" value="RUL83574.1"/>
    <property type="molecule type" value="Genomic_DNA"/>
</dbReference>
<evidence type="ECO:0000313" key="1">
    <source>
        <dbReference type="EMBL" id="RUL83574.1"/>
    </source>
</evidence>
<reference evidence="1 2" key="2">
    <citation type="submission" date="2019-01" db="EMBL/GenBank/DDBJ databases">
        <title>Tautonia sociabilis, a novel thermotolerant planctomycete of Isosphaeraceae family, isolated from a 4000 m deep subterranean habitat.</title>
        <authorList>
            <person name="Kovaleva O.L."/>
            <person name="Elcheninov A.G."/>
            <person name="Van Heerden E."/>
            <person name="Toshchakov S.V."/>
            <person name="Novikov A."/>
            <person name="Bonch-Osmolovskaya E.A."/>
            <person name="Kublanov I.V."/>
        </authorList>
    </citation>
    <scope>NUCLEOTIDE SEQUENCE [LARGE SCALE GENOMIC DNA]</scope>
    <source>
        <strain evidence="1 2">GM2012</strain>
    </source>
</reference>
<sequence length="162" mass="16998">MDRRELLGVLGATAAGLAAATGGKALGQEARAHAHAHAEGDIHERCAEACLDCEKQCNRGFHHCYTQVQAGKPGHAKAMHLCVDCGEVCSTAAKLVARMSPLMVHTCLACAESCDDCIAECEKLDDPEMKAVVESLKTCAAACREMVQAMGGHEHGRAGAAR</sequence>
<protein>
    <submittedName>
        <fullName evidence="1">Four-helix bundle copper-binding protein</fullName>
    </submittedName>
</protein>
<dbReference type="AlphaFoldDB" id="A0A432MEA6"/>
<dbReference type="CDD" id="cd08026">
    <property type="entry name" value="DUF326"/>
    <property type="match status" value="1"/>
</dbReference>
<dbReference type="InterPro" id="IPR044543">
    <property type="entry name" value="YHJQ-like"/>
</dbReference>
<accession>A0A432MEA6</accession>
<name>A0A432MEA6_9BACT</name>
<organism evidence="1 2">
    <name type="scientific">Tautonia sociabilis</name>
    <dbReference type="NCBI Taxonomy" id="2080755"/>
    <lineage>
        <taxon>Bacteria</taxon>
        <taxon>Pseudomonadati</taxon>
        <taxon>Planctomycetota</taxon>
        <taxon>Planctomycetia</taxon>
        <taxon>Isosphaerales</taxon>
        <taxon>Isosphaeraceae</taxon>
        <taxon>Tautonia</taxon>
    </lineage>
</organism>
<dbReference type="OrthoDB" id="289681at2"/>
<keyword evidence="2" id="KW-1185">Reference proteome</keyword>
<dbReference type="Gene3D" id="1.20.1270.360">
    <property type="match status" value="1"/>
</dbReference>
<dbReference type="PROSITE" id="PS51318">
    <property type="entry name" value="TAT"/>
    <property type="match status" value="1"/>
</dbReference>
<dbReference type="PANTHER" id="PTHR37310">
    <property type="entry name" value="CYTOPLASMIC PROTEIN-RELATED"/>
    <property type="match status" value="1"/>
</dbReference>
<dbReference type="InterPro" id="IPR005560">
    <property type="entry name" value="Csp_YhjQ"/>
</dbReference>
<gene>
    <name evidence="1" type="ORF">TsocGM_21965</name>
</gene>